<dbReference type="EMBL" id="GBRH01167300">
    <property type="protein sequence ID" value="JAE30596.1"/>
    <property type="molecule type" value="Transcribed_RNA"/>
</dbReference>
<sequence length="52" mass="6113">MRQQQGQPNRAHGQPYLPRVRLVRLESLSLEISYLGVKSTHLYKDVDCNRFN</sequence>
<reference evidence="1" key="1">
    <citation type="submission" date="2014-09" db="EMBL/GenBank/DDBJ databases">
        <authorList>
            <person name="Magalhaes I.L.F."/>
            <person name="Oliveira U."/>
            <person name="Santos F.R."/>
            <person name="Vidigal T.H.D.A."/>
            <person name="Brescovit A.D."/>
            <person name="Santos A.J."/>
        </authorList>
    </citation>
    <scope>NUCLEOTIDE SEQUENCE</scope>
    <source>
        <tissue evidence="1">Shoot tissue taken approximately 20 cm above the soil surface</tissue>
    </source>
</reference>
<name>A0A0A9H6Z9_ARUDO</name>
<evidence type="ECO:0000313" key="1">
    <source>
        <dbReference type="EMBL" id="JAE30596.1"/>
    </source>
</evidence>
<protein>
    <submittedName>
        <fullName evidence="1">Uncharacterized protein</fullName>
    </submittedName>
</protein>
<accession>A0A0A9H6Z9</accession>
<dbReference type="AlphaFoldDB" id="A0A0A9H6Z9"/>
<reference evidence="1" key="2">
    <citation type="journal article" date="2015" name="Data Brief">
        <title>Shoot transcriptome of the giant reed, Arundo donax.</title>
        <authorList>
            <person name="Barrero R.A."/>
            <person name="Guerrero F.D."/>
            <person name="Moolhuijzen P."/>
            <person name="Goolsby J.A."/>
            <person name="Tidwell J."/>
            <person name="Bellgard S.E."/>
            <person name="Bellgard M.I."/>
        </authorList>
    </citation>
    <scope>NUCLEOTIDE SEQUENCE</scope>
    <source>
        <tissue evidence="1">Shoot tissue taken approximately 20 cm above the soil surface</tissue>
    </source>
</reference>
<proteinExistence type="predicted"/>
<organism evidence="1">
    <name type="scientific">Arundo donax</name>
    <name type="common">Giant reed</name>
    <name type="synonym">Donax arundinaceus</name>
    <dbReference type="NCBI Taxonomy" id="35708"/>
    <lineage>
        <taxon>Eukaryota</taxon>
        <taxon>Viridiplantae</taxon>
        <taxon>Streptophyta</taxon>
        <taxon>Embryophyta</taxon>
        <taxon>Tracheophyta</taxon>
        <taxon>Spermatophyta</taxon>
        <taxon>Magnoliopsida</taxon>
        <taxon>Liliopsida</taxon>
        <taxon>Poales</taxon>
        <taxon>Poaceae</taxon>
        <taxon>PACMAD clade</taxon>
        <taxon>Arundinoideae</taxon>
        <taxon>Arundineae</taxon>
        <taxon>Arundo</taxon>
    </lineage>
</organism>